<organism evidence="1">
    <name type="scientific">Leifsonia sp. NPDC080035</name>
    <dbReference type="NCBI Taxonomy" id="3143936"/>
    <lineage>
        <taxon>Bacteria</taxon>
        <taxon>Bacillati</taxon>
        <taxon>Actinomycetota</taxon>
        <taxon>Actinomycetes</taxon>
        <taxon>Micrococcales</taxon>
        <taxon>Microbacteriaceae</taxon>
        <taxon>Leifsonia</taxon>
    </lineage>
</organism>
<protein>
    <recommendedName>
        <fullName evidence="2">Transposase</fullName>
    </recommendedName>
</protein>
<evidence type="ECO:0008006" key="2">
    <source>
        <dbReference type="Google" id="ProtNLM"/>
    </source>
</evidence>
<reference evidence="1" key="1">
    <citation type="submission" date="2024-05" db="EMBL/GenBank/DDBJ databases">
        <title>The Natural Products Discovery Center: Release of the First 8490 Sequenced Strains for Exploring Actinobacteria Biosynthetic Diversity.</title>
        <authorList>
            <person name="Kalkreuter E."/>
            <person name="Kautsar S.A."/>
            <person name="Yang D."/>
            <person name="Bader C.D."/>
            <person name="Teijaro C.N."/>
            <person name="Fluegel L."/>
            <person name="Davis C.M."/>
            <person name="Simpson J.R."/>
            <person name="Lauterbach L."/>
            <person name="Steele A.D."/>
            <person name="Gui C."/>
            <person name="Meng S."/>
            <person name="Li G."/>
            <person name="Viehrig K."/>
            <person name="Ye F."/>
            <person name="Su P."/>
            <person name="Kiefer A.F."/>
            <person name="Nichols A."/>
            <person name="Cepeda A.J."/>
            <person name="Yan W."/>
            <person name="Fan B."/>
            <person name="Jiang Y."/>
            <person name="Adhikari A."/>
            <person name="Zheng C.-J."/>
            <person name="Schuster L."/>
            <person name="Cowan T.M."/>
            <person name="Smanski M.J."/>
            <person name="Chevrette M.G."/>
            <person name="de Carvalho L.P.S."/>
            <person name="Shen B."/>
        </authorList>
    </citation>
    <scope>NUCLEOTIDE SEQUENCE</scope>
    <source>
        <strain evidence="1">NPDC080035</strain>
    </source>
</reference>
<evidence type="ECO:0000313" key="1">
    <source>
        <dbReference type="EMBL" id="XBM49969.1"/>
    </source>
</evidence>
<gene>
    <name evidence="1" type="ORF">AAME72_08885</name>
</gene>
<dbReference type="EMBL" id="CP157390">
    <property type="protein sequence ID" value="XBM49969.1"/>
    <property type="molecule type" value="Genomic_DNA"/>
</dbReference>
<sequence length="109" mass="11843">MIVEAVRVNIHSHRSRGVAEHLLDGIHVGAGRQRGARGFVSKIVKRHLRDASGEACGHEPGPRRYACPSAPQLHAGLVGDNQVIWALAVDQGTQRRGEQVREREGAALM</sequence>
<accession>A0AAU7GIY4</accession>
<name>A0AAU7GIY4_9MICO</name>
<proteinExistence type="predicted"/>
<dbReference type="AlphaFoldDB" id="A0AAU7GIY4"/>
<dbReference type="RefSeq" id="WP_348789879.1">
    <property type="nucleotide sequence ID" value="NZ_CP157390.1"/>
</dbReference>